<reference evidence="2 3" key="1">
    <citation type="submission" date="2023-09" db="EMBL/GenBank/DDBJ databases">
        <authorList>
            <person name="Rey-Velasco X."/>
        </authorList>
    </citation>
    <scope>NUCLEOTIDE SEQUENCE [LARGE SCALE GENOMIC DNA]</scope>
    <source>
        <strain evidence="2 3">F394</strain>
    </source>
</reference>
<name>A0ABU3BSZ2_9BACT</name>
<protein>
    <submittedName>
        <fullName evidence="2">Uncharacterized protein</fullName>
    </submittedName>
</protein>
<dbReference type="Proteomes" id="UP001267426">
    <property type="component" value="Unassembled WGS sequence"/>
</dbReference>
<evidence type="ECO:0000313" key="3">
    <source>
        <dbReference type="Proteomes" id="UP001267426"/>
    </source>
</evidence>
<organism evidence="2 3">
    <name type="scientific">Rubrivirga litoralis</name>
    <dbReference type="NCBI Taxonomy" id="3075598"/>
    <lineage>
        <taxon>Bacteria</taxon>
        <taxon>Pseudomonadati</taxon>
        <taxon>Rhodothermota</taxon>
        <taxon>Rhodothermia</taxon>
        <taxon>Rhodothermales</taxon>
        <taxon>Rubricoccaceae</taxon>
        <taxon>Rubrivirga</taxon>
    </lineage>
</organism>
<sequence>MRHPAHTTGGAAVVAALHATPSGRGVRAGRPDGWGGAVQDRPARIVHHP</sequence>
<evidence type="ECO:0000313" key="2">
    <source>
        <dbReference type="EMBL" id="MDT0632416.1"/>
    </source>
</evidence>
<keyword evidence="3" id="KW-1185">Reference proteome</keyword>
<proteinExistence type="predicted"/>
<dbReference type="RefSeq" id="WP_311664274.1">
    <property type="nucleotide sequence ID" value="NZ_JAVRHT010000027.1"/>
</dbReference>
<dbReference type="EMBL" id="JAVRHT010000027">
    <property type="protein sequence ID" value="MDT0632416.1"/>
    <property type="molecule type" value="Genomic_DNA"/>
</dbReference>
<evidence type="ECO:0000256" key="1">
    <source>
        <dbReference type="SAM" id="MobiDB-lite"/>
    </source>
</evidence>
<feature type="region of interest" description="Disordered" evidence="1">
    <location>
        <begin position="21"/>
        <end position="49"/>
    </location>
</feature>
<accession>A0ABU3BSZ2</accession>
<gene>
    <name evidence="2" type="ORF">RM540_11710</name>
</gene>
<comment type="caution">
    <text evidence="2">The sequence shown here is derived from an EMBL/GenBank/DDBJ whole genome shotgun (WGS) entry which is preliminary data.</text>
</comment>